<evidence type="ECO:0000313" key="1">
    <source>
        <dbReference type="EMBL" id="CDM35078.1"/>
    </source>
</evidence>
<accession>W6QEB5</accession>
<dbReference type="EMBL" id="HG792017">
    <property type="protein sequence ID" value="CDM35078.1"/>
    <property type="molecule type" value="Genomic_DNA"/>
</dbReference>
<gene>
    <name evidence="1" type="ORF">PROQFM164_S03g001805</name>
</gene>
<protein>
    <submittedName>
        <fullName evidence="1">Genomic scaffold, ProqFM164S03</fullName>
    </submittedName>
</protein>
<organism evidence="1 2">
    <name type="scientific">Penicillium roqueforti (strain FM164)</name>
    <dbReference type="NCBI Taxonomy" id="1365484"/>
    <lineage>
        <taxon>Eukaryota</taxon>
        <taxon>Fungi</taxon>
        <taxon>Dikarya</taxon>
        <taxon>Ascomycota</taxon>
        <taxon>Pezizomycotina</taxon>
        <taxon>Eurotiomycetes</taxon>
        <taxon>Eurotiomycetidae</taxon>
        <taxon>Eurotiales</taxon>
        <taxon>Aspergillaceae</taxon>
        <taxon>Penicillium</taxon>
    </lineage>
</organism>
<reference evidence="1" key="1">
    <citation type="journal article" date="2014" name="Nat. Commun.">
        <title>Multiple recent horizontal transfers of a large genomic region in cheese making fungi.</title>
        <authorList>
            <person name="Cheeseman K."/>
            <person name="Ropars J."/>
            <person name="Renault P."/>
            <person name="Dupont J."/>
            <person name="Gouzy J."/>
            <person name="Branca A."/>
            <person name="Abraham A.L."/>
            <person name="Ceppi M."/>
            <person name="Conseiller E."/>
            <person name="Debuchy R."/>
            <person name="Malagnac F."/>
            <person name="Goarin A."/>
            <person name="Silar P."/>
            <person name="Lacoste S."/>
            <person name="Sallet E."/>
            <person name="Bensimon A."/>
            <person name="Giraud T."/>
            <person name="Brygoo Y."/>
        </authorList>
    </citation>
    <scope>NUCLEOTIDE SEQUENCE [LARGE SCALE GENOMIC DNA]</scope>
    <source>
        <strain evidence="1">FM164</strain>
    </source>
</reference>
<keyword evidence="2" id="KW-1185">Reference proteome</keyword>
<dbReference type="Proteomes" id="UP000030686">
    <property type="component" value="Unassembled WGS sequence"/>
</dbReference>
<evidence type="ECO:0000313" key="2">
    <source>
        <dbReference type="Proteomes" id="UP000030686"/>
    </source>
</evidence>
<name>W6QEB5_PENRF</name>
<proteinExistence type="predicted"/>
<dbReference type="AlphaFoldDB" id="W6QEB5"/>
<sequence>MPMNSLWICIHCSWYYEIFGVDPLVNTERCFQKGSSVAAHVTVHQDMRRGPHGYHGHVVVSMDLVVQPFLPSVLADGFERNGHG</sequence>